<dbReference type="AlphaFoldDB" id="A0A6H5FYF9"/>
<dbReference type="Proteomes" id="UP000479000">
    <property type="component" value="Unassembled WGS sequence"/>
</dbReference>
<evidence type="ECO:0000313" key="1">
    <source>
        <dbReference type="EMBL" id="CAA9994630.1"/>
    </source>
</evidence>
<name>A0A6H5FYF9_9HEMI</name>
<proteinExistence type="predicted"/>
<reference evidence="1 2" key="1">
    <citation type="submission" date="2020-02" db="EMBL/GenBank/DDBJ databases">
        <authorList>
            <person name="Ferguson B K."/>
        </authorList>
    </citation>
    <scope>NUCLEOTIDE SEQUENCE [LARGE SCALE GENOMIC DNA]</scope>
</reference>
<evidence type="ECO:0000313" key="2">
    <source>
        <dbReference type="Proteomes" id="UP000479000"/>
    </source>
</evidence>
<dbReference type="EMBL" id="CADCXU010002127">
    <property type="protein sequence ID" value="CAA9994630.1"/>
    <property type="molecule type" value="Genomic_DNA"/>
</dbReference>
<keyword evidence="2" id="KW-1185">Reference proteome</keyword>
<organism evidence="1 2">
    <name type="scientific">Nesidiocoris tenuis</name>
    <dbReference type="NCBI Taxonomy" id="355587"/>
    <lineage>
        <taxon>Eukaryota</taxon>
        <taxon>Metazoa</taxon>
        <taxon>Ecdysozoa</taxon>
        <taxon>Arthropoda</taxon>
        <taxon>Hexapoda</taxon>
        <taxon>Insecta</taxon>
        <taxon>Pterygota</taxon>
        <taxon>Neoptera</taxon>
        <taxon>Paraneoptera</taxon>
        <taxon>Hemiptera</taxon>
        <taxon>Heteroptera</taxon>
        <taxon>Panheteroptera</taxon>
        <taxon>Cimicomorpha</taxon>
        <taxon>Miridae</taxon>
        <taxon>Dicyphina</taxon>
        <taxon>Nesidiocoris</taxon>
    </lineage>
</organism>
<gene>
    <name evidence="1" type="ORF">NTEN_LOCUS1446</name>
</gene>
<accession>A0A6H5FYF9</accession>
<protein>
    <submittedName>
        <fullName evidence="1">Uncharacterized protein</fullName>
    </submittedName>
</protein>
<sequence>MPLPNPFPYTWTQTRSLRVPHIRNLHLRRFALELPSHLSSATWLNYRVPAPPP</sequence>